<comment type="caution">
    <text evidence="1">The sequence shown here is derived from an EMBL/GenBank/DDBJ whole genome shotgun (WGS) entry which is preliminary data.</text>
</comment>
<dbReference type="AlphaFoldDB" id="A0A2G9ZKR6"/>
<proteinExistence type="predicted"/>
<evidence type="ECO:0000313" key="1">
    <source>
        <dbReference type="EMBL" id="PIP33742.1"/>
    </source>
</evidence>
<sequence>MGAHVTEVKRVDGQALEARFSWSGLEIVFFKQNGRIKEKKRRRRYIPEPFYKTMREQARGILFERQSDARPSKRRTNKDILMIARPQGDEEERINVLLDYKTRILKSGGLRISRHLYNEDGLIIRVNQDFSDIAKAIRSQKHILENYFQTSGKNHPGELKDLEEIQADLEMAHGYFLIADHDQKKARQIASRLSRAADKLSASRHRLKKEAADYFYELAALEDSLARRNPSALAAKTVAAKNRLEKRAEAIKCIAPYIRARRAVLLLEEHQLAHNLCQAAWEIKLINQGKPDKTEEYQKKLNHVLYLLQSVWIEPFKKPGQKAYGLVSEAGWHIRQGALAKAPALLIAAEEICGQEIK</sequence>
<gene>
    <name evidence="1" type="ORF">COX22_02745</name>
</gene>
<dbReference type="Proteomes" id="UP000230729">
    <property type="component" value="Unassembled WGS sequence"/>
</dbReference>
<dbReference type="EMBL" id="PCSD01000063">
    <property type="protein sequence ID" value="PIP33742.1"/>
    <property type="molecule type" value="Genomic_DNA"/>
</dbReference>
<protein>
    <submittedName>
        <fullName evidence="1">Uncharacterized protein</fullName>
    </submittedName>
</protein>
<name>A0A2G9ZKR6_9BACT</name>
<organism evidence="1 2">
    <name type="scientific">Candidatus Falkowbacteria bacterium CG23_combo_of_CG06-09_8_20_14_all_49_15</name>
    <dbReference type="NCBI Taxonomy" id="1974572"/>
    <lineage>
        <taxon>Bacteria</taxon>
        <taxon>Candidatus Falkowiibacteriota</taxon>
    </lineage>
</organism>
<evidence type="ECO:0000313" key="2">
    <source>
        <dbReference type="Proteomes" id="UP000230729"/>
    </source>
</evidence>
<reference evidence="1 2" key="1">
    <citation type="submission" date="2017-09" db="EMBL/GenBank/DDBJ databases">
        <title>Depth-based differentiation of microbial function through sediment-hosted aquifers and enrichment of novel symbionts in the deep terrestrial subsurface.</title>
        <authorList>
            <person name="Probst A.J."/>
            <person name="Ladd B."/>
            <person name="Jarett J.K."/>
            <person name="Geller-Mcgrath D.E."/>
            <person name="Sieber C.M."/>
            <person name="Emerson J.B."/>
            <person name="Anantharaman K."/>
            <person name="Thomas B.C."/>
            <person name="Malmstrom R."/>
            <person name="Stieglmeier M."/>
            <person name="Klingl A."/>
            <person name="Woyke T."/>
            <person name="Ryan C.M."/>
            <person name="Banfield J.F."/>
        </authorList>
    </citation>
    <scope>NUCLEOTIDE SEQUENCE [LARGE SCALE GENOMIC DNA]</scope>
    <source>
        <strain evidence="1">CG23_combo_of_CG06-09_8_20_14_all_49_15</strain>
    </source>
</reference>
<accession>A0A2G9ZKR6</accession>